<proteinExistence type="predicted"/>
<evidence type="ECO:0000313" key="1">
    <source>
        <dbReference type="EMBL" id="KAB7528422.1"/>
    </source>
</evidence>
<dbReference type="RefSeq" id="WP_152131795.1">
    <property type="nucleotide sequence ID" value="NZ_WELG01000002.1"/>
</dbReference>
<dbReference type="Proteomes" id="UP000429785">
    <property type="component" value="Unassembled WGS sequence"/>
</dbReference>
<organism evidence="1 2">
    <name type="scientific">Flagellimonas olearia</name>
    <dbReference type="NCBI Taxonomy" id="552546"/>
    <lineage>
        <taxon>Bacteria</taxon>
        <taxon>Pseudomonadati</taxon>
        <taxon>Bacteroidota</taxon>
        <taxon>Flavobacteriia</taxon>
        <taxon>Flavobacteriales</taxon>
        <taxon>Flavobacteriaceae</taxon>
        <taxon>Flagellimonas</taxon>
    </lineage>
</organism>
<gene>
    <name evidence="1" type="ORF">F8C76_11195</name>
</gene>
<protein>
    <recommendedName>
        <fullName evidence="3">Lipoprotein</fullName>
    </recommendedName>
</protein>
<reference evidence="1 2" key="1">
    <citation type="submission" date="2019-10" db="EMBL/GenBank/DDBJ databases">
        <title>Muricauda olearia CL-SS4 JCM15563 genome.</title>
        <authorList>
            <person name="Liu L."/>
        </authorList>
    </citation>
    <scope>NUCLEOTIDE SEQUENCE [LARGE SCALE GENOMIC DNA]</scope>
    <source>
        <strain evidence="1 2">CL-SS4</strain>
    </source>
</reference>
<comment type="caution">
    <text evidence="1">The sequence shown here is derived from an EMBL/GenBank/DDBJ whole genome shotgun (WGS) entry which is preliminary data.</text>
</comment>
<dbReference type="EMBL" id="WELG01000002">
    <property type="protein sequence ID" value="KAB7528422.1"/>
    <property type="molecule type" value="Genomic_DNA"/>
</dbReference>
<sequence length="128" mass="14738">MRKTIIIISALVLYACDTEQCSSYFIENKLEMNIELTFVGESLQKLMINEGKGVQFGETGCDMGGAPLLYLRVYDSIYVRDASNNILKVYKQETPGRNIYNIDKYWSIKETKHHTEYTYTITNEDIGN</sequence>
<evidence type="ECO:0000313" key="2">
    <source>
        <dbReference type="Proteomes" id="UP000429785"/>
    </source>
</evidence>
<accession>A0A6I1DYL2</accession>
<dbReference type="AlphaFoldDB" id="A0A6I1DYL2"/>
<dbReference type="OrthoDB" id="1457094at2"/>
<name>A0A6I1DYL2_9FLAO</name>
<dbReference type="PROSITE" id="PS51257">
    <property type="entry name" value="PROKAR_LIPOPROTEIN"/>
    <property type="match status" value="1"/>
</dbReference>
<evidence type="ECO:0008006" key="3">
    <source>
        <dbReference type="Google" id="ProtNLM"/>
    </source>
</evidence>